<proteinExistence type="predicted"/>
<dbReference type="AlphaFoldDB" id="A0A8J2P0T7"/>
<keyword evidence="1" id="KW-0732">Signal</keyword>
<reference evidence="2" key="1">
    <citation type="submission" date="2021-06" db="EMBL/GenBank/DDBJ databases">
        <authorList>
            <person name="Hodson N. C."/>
            <person name="Mongue J. A."/>
            <person name="Jaron S. K."/>
        </authorList>
    </citation>
    <scope>NUCLEOTIDE SEQUENCE</scope>
</reference>
<gene>
    <name evidence="2" type="ORF">AFUS01_LOCUS15453</name>
</gene>
<evidence type="ECO:0000313" key="2">
    <source>
        <dbReference type="EMBL" id="CAG7726544.1"/>
    </source>
</evidence>
<evidence type="ECO:0000256" key="1">
    <source>
        <dbReference type="SAM" id="SignalP"/>
    </source>
</evidence>
<evidence type="ECO:0000313" key="3">
    <source>
        <dbReference type="Proteomes" id="UP000708208"/>
    </source>
</evidence>
<accession>A0A8J2P0T7</accession>
<organism evidence="2 3">
    <name type="scientific">Allacma fusca</name>
    <dbReference type="NCBI Taxonomy" id="39272"/>
    <lineage>
        <taxon>Eukaryota</taxon>
        <taxon>Metazoa</taxon>
        <taxon>Ecdysozoa</taxon>
        <taxon>Arthropoda</taxon>
        <taxon>Hexapoda</taxon>
        <taxon>Collembola</taxon>
        <taxon>Symphypleona</taxon>
        <taxon>Sminthuridae</taxon>
        <taxon>Allacma</taxon>
    </lineage>
</organism>
<name>A0A8J2P0T7_9HEXA</name>
<dbReference type="EMBL" id="CAJVCH010136865">
    <property type="protein sequence ID" value="CAG7726544.1"/>
    <property type="molecule type" value="Genomic_DNA"/>
</dbReference>
<protein>
    <recommendedName>
        <fullName evidence="4">Secreted protein</fullName>
    </recommendedName>
</protein>
<comment type="caution">
    <text evidence="2">The sequence shown here is derived from an EMBL/GenBank/DDBJ whole genome shotgun (WGS) entry which is preliminary data.</text>
</comment>
<dbReference type="Proteomes" id="UP000708208">
    <property type="component" value="Unassembled WGS sequence"/>
</dbReference>
<evidence type="ECO:0008006" key="4">
    <source>
        <dbReference type="Google" id="ProtNLM"/>
    </source>
</evidence>
<keyword evidence="3" id="KW-1185">Reference proteome</keyword>
<feature type="signal peptide" evidence="1">
    <location>
        <begin position="1"/>
        <end position="30"/>
    </location>
</feature>
<sequence length="162" mass="18292">MTTMENEKILVLTLIFLSLVINNCIQLVDSVKPVGEKGVCIKCEKNMDPDAAANETIHYNFGSCDRPSIYNAQIGNGYELNDTEYEECSTCYSQTRGPLVKRGCAPAPSPKGIEVQCVKDNYRRARPKSNENHIHHHRPGCWCSESATIYDLHSLFSDRFFQ</sequence>
<feature type="chain" id="PRO_5035295377" description="Secreted protein" evidence="1">
    <location>
        <begin position="31"/>
        <end position="162"/>
    </location>
</feature>